<dbReference type="AlphaFoldDB" id="A0A2N8PUC4"/>
<gene>
    <name evidence="2" type="ORF">AUF17_16430</name>
    <name evidence="1" type="ORF">P7D43_22360</name>
</gene>
<comment type="caution">
    <text evidence="2">The sequence shown here is derived from an EMBL/GenBank/DDBJ whole genome shotgun (WGS) entry which is preliminary data.</text>
</comment>
<protein>
    <submittedName>
        <fullName evidence="2">Uncharacterized protein</fullName>
    </submittedName>
</protein>
<sequence length="92" mass="10586">MLFVVETIEGSEKKYNVVESDSPKRAMLQDGFDLLNSESDPNTKIESSITGIYEVGQTNHLLEISRNAEVHRFYRERIKNLGFDSTTFKKIE</sequence>
<reference evidence="2 3" key="1">
    <citation type="submission" date="2017-10" db="EMBL/GenBank/DDBJ databases">
        <title>FDA dAtabase for Regulatory Grade micrObial Sequences (FDA-ARGOS): Supporting development and validation of Infectious Disease Dx tests.</title>
        <authorList>
            <person name="Campos J."/>
            <person name="Goldberg B."/>
            <person name="Tallon L.J."/>
            <person name="Sadzewicz L."/>
            <person name="Sengamalay N."/>
            <person name="Ott S."/>
            <person name="Godinez A."/>
            <person name="Nagaraj S."/>
            <person name="Vyas G."/>
            <person name="Aluvathingal J."/>
            <person name="Nadendla S."/>
            <person name="Geyer C."/>
            <person name="Nandy P."/>
            <person name="Hobson J."/>
            <person name="Sichtig H."/>
        </authorList>
    </citation>
    <scope>NUCLEOTIDE SEQUENCE [LARGE SCALE GENOMIC DNA]</scope>
    <source>
        <strain evidence="2 3">FDAARGOS_185</strain>
    </source>
</reference>
<dbReference type="Proteomes" id="UP000316316">
    <property type="component" value="Unassembled WGS sequence"/>
</dbReference>
<reference evidence="1" key="2">
    <citation type="submission" date="2023-03" db="EMBL/GenBank/DDBJ databases">
        <authorList>
            <person name="Shen W."/>
            <person name="Cai J."/>
        </authorList>
    </citation>
    <scope>NUCLEOTIDE SEQUENCE</scope>
    <source>
        <strain evidence="1">P33-2</strain>
    </source>
</reference>
<proteinExistence type="predicted"/>
<dbReference type="Proteomes" id="UP001260773">
    <property type="component" value="Unassembled WGS sequence"/>
</dbReference>
<dbReference type="RefSeq" id="WP_048720369.1">
    <property type="nucleotide sequence ID" value="NZ_CABHNH010000034.1"/>
</dbReference>
<evidence type="ECO:0000313" key="1">
    <source>
        <dbReference type="EMBL" id="MDT2405109.1"/>
    </source>
</evidence>
<evidence type="ECO:0000313" key="3">
    <source>
        <dbReference type="Proteomes" id="UP000316316"/>
    </source>
</evidence>
<evidence type="ECO:0000313" key="2">
    <source>
        <dbReference type="EMBL" id="TRZ28313.1"/>
    </source>
</evidence>
<name>A0A2N8PUC4_ENTAV</name>
<organism evidence="2 3">
    <name type="scientific">Enterococcus avium</name>
    <name type="common">Streptococcus avium</name>
    <dbReference type="NCBI Taxonomy" id="33945"/>
    <lineage>
        <taxon>Bacteria</taxon>
        <taxon>Bacillati</taxon>
        <taxon>Bacillota</taxon>
        <taxon>Bacilli</taxon>
        <taxon>Lactobacillales</taxon>
        <taxon>Enterococcaceae</taxon>
        <taxon>Enterococcus</taxon>
    </lineage>
</organism>
<dbReference type="EMBL" id="JARPWH010000182">
    <property type="protein sequence ID" value="MDT2405109.1"/>
    <property type="molecule type" value="Genomic_DNA"/>
</dbReference>
<dbReference type="EMBL" id="PDXQ01000002">
    <property type="protein sequence ID" value="TRZ28313.1"/>
    <property type="molecule type" value="Genomic_DNA"/>
</dbReference>
<accession>A0A2N8PUC4</accession>